<dbReference type="RefSeq" id="WP_147930683.1">
    <property type="nucleotide sequence ID" value="NZ_VOXD01000014.1"/>
</dbReference>
<dbReference type="SUPFAM" id="SSF46626">
    <property type="entry name" value="Cytochrome c"/>
    <property type="match status" value="2"/>
</dbReference>
<feature type="chain" id="PRO_5022876377" description="Cytochrome c domain-containing protein" evidence="8">
    <location>
        <begin position="21"/>
        <end position="450"/>
    </location>
</feature>
<reference evidence="10 11" key="1">
    <citation type="submission" date="2019-08" db="EMBL/GenBank/DDBJ databases">
        <title>Lewinella sp. strain SSH13 Genome sequencing and assembly.</title>
        <authorList>
            <person name="Kim I."/>
        </authorList>
    </citation>
    <scope>NUCLEOTIDE SEQUENCE [LARGE SCALE GENOMIC DNA]</scope>
    <source>
        <strain evidence="10 11">SSH13</strain>
    </source>
</reference>
<evidence type="ECO:0000256" key="2">
    <source>
        <dbReference type="ARBA" id="ARBA00022617"/>
    </source>
</evidence>
<keyword evidence="4 8" id="KW-0732">Signal</keyword>
<keyword evidence="3 7" id="KW-0479">Metal-binding</keyword>
<dbReference type="Proteomes" id="UP000321907">
    <property type="component" value="Unassembled WGS sequence"/>
</dbReference>
<evidence type="ECO:0000256" key="6">
    <source>
        <dbReference type="ARBA" id="ARBA00023004"/>
    </source>
</evidence>
<keyword evidence="2 7" id="KW-0349">Heme</keyword>
<evidence type="ECO:0000256" key="5">
    <source>
        <dbReference type="ARBA" id="ARBA00023002"/>
    </source>
</evidence>
<comment type="caution">
    <text evidence="10">The sequence shown here is derived from an EMBL/GenBank/DDBJ whole genome shotgun (WGS) entry which is preliminary data.</text>
</comment>
<dbReference type="GO" id="GO:0046872">
    <property type="term" value="F:metal ion binding"/>
    <property type="evidence" value="ECO:0007669"/>
    <property type="project" value="UniProtKB-KW"/>
</dbReference>
<dbReference type="InterPro" id="IPR036909">
    <property type="entry name" value="Cyt_c-like_dom_sf"/>
</dbReference>
<dbReference type="PROSITE" id="PS51007">
    <property type="entry name" value="CYTC"/>
    <property type="match status" value="1"/>
</dbReference>
<evidence type="ECO:0000256" key="1">
    <source>
        <dbReference type="ARBA" id="ARBA00004196"/>
    </source>
</evidence>
<name>A0A5C7FP05_9BACT</name>
<evidence type="ECO:0000256" key="4">
    <source>
        <dbReference type="ARBA" id="ARBA00022729"/>
    </source>
</evidence>
<dbReference type="GO" id="GO:0020037">
    <property type="term" value="F:heme binding"/>
    <property type="evidence" value="ECO:0007669"/>
    <property type="project" value="InterPro"/>
</dbReference>
<evidence type="ECO:0000259" key="9">
    <source>
        <dbReference type="PROSITE" id="PS51007"/>
    </source>
</evidence>
<gene>
    <name evidence="10" type="ORF">FUA23_10415</name>
</gene>
<protein>
    <recommendedName>
        <fullName evidence="9">Cytochrome c domain-containing protein</fullName>
    </recommendedName>
</protein>
<feature type="domain" description="Cytochrome c" evidence="9">
    <location>
        <begin position="73"/>
        <end position="190"/>
    </location>
</feature>
<dbReference type="EMBL" id="VOXD01000014">
    <property type="protein sequence ID" value="TXF89373.1"/>
    <property type="molecule type" value="Genomic_DNA"/>
</dbReference>
<evidence type="ECO:0000256" key="3">
    <source>
        <dbReference type="ARBA" id="ARBA00022723"/>
    </source>
</evidence>
<accession>A0A5C7FP05</accession>
<evidence type="ECO:0000256" key="8">
    <source>
        <dbReference type="SAM" id="SignalP"/>
    </source>
</evidence>
<keyword evidence="11" id="KW-1185">Reference proteome</keyword>
<dbReference type="OrthoDB" id="9805202at2"/>
<organism evidence="10 11">
    <name type="scientific">Neolewinella aurantiaca</name>
    <dbReference type="NCBI Taxonomy" id="2602767"/>
    <lineage>
        <taxon>Bacteria</taxon>
        <taxon>Pseudomonadati</taxon>
        <taxon>Bacteroidota</taxon>
        <taxon>Saprospiria</taxon>
        <taxon>Saprospirales</taxon>
        <taxon>Lewinellaceae</taxon>
        <taxon>Neolewinella</taxon>
    </lineage>
</organism>
<keyword evidence="5" id="KW-0560">Oxidoreductase</keyword>
<dbReference type="InterPro" id="IPR009056">
    <property type="entry name" value="Cyt_c-like_dom"/>
</dbReference>
<feature type="signal peptide" evidence="8">
    <location>
        <begin position="1"/>
        <end position="20"/>
    </location>
</feature>
<dbReference type="GO" id="GO:0009055">
    <property type="term" value="F:electron transfer activity"/>
    <property type="evidence" value="ECO:0007669"/>
    <property type="project" value="InterPro"/>
</dbReference>
<comment type="subcellular location">
    <subcellularLocation>
        <location evidence="1">Cell envelope</location>
    </subcellularLocation>
</comment>
<keyword evidence="6 7" id="KW-0408">Iron</keyword>
<proteinExistence type="predicted"/>
<dbReference type="PROSITE" id="PS51257">
    <property type="entry name" value="PROKAR_LIPOPROTEIN"/>
    <property type="match status" value="1"/>
</dbReference>
<dbReference type="GO" id="GO:0004130">
    <property type="term" value="F:cytochrome-c peroxidase activity"/>
    <property type="evidence" value="ECO:0007669"/>
    <property type="project" value="TreeGrafter"/>
</dbReference>
<dbReference type="PANTHER" id="PTHR30600">
    <property type="entry name" value="CYTOCHROME C PEROXIDASE-RELATED"/>
    <property type="match status" value="1"/>
</dbReference>
<dbReference type="InterPro" id="IPR004852">
    <property type="entry name" value="Di-haem_cyt_c_peroxidsae"/>
</dbReference>
<dbReference type="PANTHER" id="PTHR30600:SF10">
    <property type="entry name" value="BLL6722 PROTEIN"/>
    <property type="match status" value="1"/>
</dbReference>
<dbReference type="InterPro" id="IPR051395">
    <property type="entry name" value="Cytochrome_c_Peroxidase/MauG"/>
</dbReference>
<evidence type="ECO:0000313" key="11">
    <source>
        <dbReference type="Proteomes" id="UP000321907"/>
    </source>
</evidence>
<dbReference type="Pfam" id="PF03150">
    <property type="entry name" value="CCP_MauG"/>
    <property type="match status" value="1"/>
</dbReference>
<dbReference type="Gene3D" id="1.10.760.10">
    <property type="entry name" value="Cytochrome c-like domain"/>
    <property type="match status" value="2"/>
</dbReference>
<dbReference type="GO" id="GO:0030313">
    <property type="term" value="C:cell envelope"/>
    <property type="evidence" value="ECO:0007669"/>
    <property type="project" value="UniProtKB-SubCell"/>
</dbReference>
<evidence type="ECO:0000256" key="7">
    <source>
        <dbReference type="PROSITE-ProRule" id="PRU00433"/>
    </source>
</evidence>
<evidence type="ECO:0000313" key="10">
    <source>
        <dbReference type="EMBL" id="TXF89373.1"/>
    </source>
</evidence>
<sequence length="450" mass="49910">MCKSLLKLSLLLLPAMIAVSGCVNDTAVSPLDTELERTLIRLSENNTLDDYILPDGSNLAGIPAGIGNPLTEEKIALGKLLFYETALGRDAVHPRNVRTFSCSTCHVPEAAFTPGSAQGIADGGSGFGTFGSGRVIDSHYEEDQIDSQGARPLSMLGVAYVTNSMWAGRFGSRGSNAEFENIWGVYDETTELNHLGLDGLETQNIDGTITHRMSTDDYLLDTLGYRRLFDQAFPDFEGEARYGRVAMSFALSAYIRTIIPNKAPWQDWLRGNKDAMTESQKNGAKLFFGKAGCYRCHNGPMLNGNTFHAIGVKDLVSHPDAKNTSFEDHRNFGRGDFTRREEDMYKFKVPQVYNTKDMPFYFHGSSKTDLREVVEYFNIGIPENERVGAAYISDFFHPLNLTETEVNELTDFLAEGLYDAELTRYVPEQVLSGVCFPNSDTQSLEDMGCE</sequence>
<dbReference type="AlphaFoldDB" id="A0A5C7FP05"/>